<evidence type="ECO:0000256" key="7">
    <source>
        <dbReference type="ARBA" id="ARBA00023237"/>
    </source>
</evidence>
<comment type="subcellular location">
    <subcellularLocation>
        <location evidence="1 8">Cell outer membrane</location>
        <topology evidence="1 8">Multi-pass membrane protein</topology>
    </subcellularLocation>
</comment>
<dbReference type="Pfam" id="PF07715">
    <property type="entry name" value="Plug"/>
    <property type="match status" value="1"/>
</dbReference>
<evidence type="ECO:0000256" key="2">
    <source>
        <dbReference type="ARBA" id="ARBA00022448"/>
    </source>
</evidence>
<keyword evidence="10" id="KW-0732">Signal</keyword>
<keyword evidence="7 8" id="KW-0998">Cell outer membrane</keyword>
<dbReference type="InterPro" id="IPR037066">
    <property type="entry name" value="Plug_dom_sf"/>
</dbReference>
<keyword evidence="14" id="KW-1185">Reference proteome</keyword>
<reference evidence="13 14" key="1">
    <citation type="journal article" date="2014" name="Nature">
        <title>Sequential evolution of bacterial morphology by co-option of a developmental regulator.</title>
        <authorList>
            <person name="Jiang C."/>
            <person name="Brown P.J."/>
            <person name="Ducret A."/>
            <person name="Brun Y.V."/>
        </authorList>
    </citation>
    <scope>NUCLEOTIDE SEQUENCE [LARGE SCALE GENOMIC DNA]</scope>
    <source>
        <strain evidence="13 14">DSM 16100</strain>
    </source>
</reference>
<proteinExistence type="inferred from homology"/>
<keyword evidence="3 8" id="KW-1134">Transmembrane beta strand</keyword>
<keyword evidence="2 8" id="KW-0813">Transport</keyword>
<dbReference type="OrthoDB" id="5476657at2"/>
<dbReference type="GO" id="GO:0009279">
    <property type="term" value="C:cell outer membrane"/>
    <property type="evidence" value="ECO:0007669"/>
    <property type="project" value="UniProtKB-SubCell"/>
</dbReference>
<dbReference type="Pfam" id="PF00593">
    <property type="entry name" value="TonB_dep_Rec_b-barrel"/>
    <property type="match status" value="1"/>
</dbReference>
<organism evidence="13 14">
    <name type="scientific">Asticcacaulis benevestitus DSM 16100 = ATCC BAA-896</name>
    <dbReference type="NCBI Taxonomy" id="1121022"/>
    <lineage>
        <taxon>Bacteria</taxon>
        <taxon>Pseudomonadati</taxon>
        <taxon>Pseudomonadota</taxon>
        <taxon>Alphaproteobacteria</taxon>
        <taxon>Caulobacterales</taxon>
        <taxon>Caulobacteraceae</taxon>
        <taxon>Asticcacaulis</taxon>
    </lineage>
</organism>
<feature type="chain" id="PRO_5004726735" description="TonB-denpendent receptor" evidence="10">
    <location>
        <begin position="30"/>
        <end position="855"/>
    </location>
</feature>
<dbReference type="NCBIfam" id="TIGR01782">
    <property type="entry name" value="TonB-Xanth-Caul"/>
    <property type="match status" value="1"/>
</dbReference>
<evidence type="ECO:0000256" key="8">
    <source>
        <dbReference type="PROSITE-ProRule" id="PRU01360"/>
    </source>
</evidence>
<dbReference type="InterPro" id="IPR000531">
    <property type="entry name" value="Beta-barrel_TonB"/>
</dbReference>
<dbReference type="PANTHER" id="PTHR40980">
    <property type="entry name" value="PLUG DOMAIN-CONTAINING PROTEIN"/>
    <property type="match status" value="1"/>
</dbReference>
<evidence type="ECO:0000256" key="4">
    <source>
        <dbReference type="ARBA" id="ARBA00022692"/>
    </source>
</evidence>
<dbReference type="InterPro" id="IPR039426">
    <property type="entry name" value="TonB-dep_rcpt-like"/>
</dbReference>
<dbReference type="RefSeq" id="WP_023447312.1">
    <property type="nucleotide sequence ID" value="NZ_AQWM01000010.1"/>
</dbReference>
<dbReference type="PANTHER" id="PTHR40980:SF4">
    <property type="entry name" value="TONB-DEPENDENT RECEPTOR-LIKE BETA-BARREL DOMAIN-CONTAINING PROTEIN"/>
    <property type="match status" value="1"/>
</dbReference>
<dbReference type="Proteomes" id="UP000017837">
    <property type="component" value="Unassembled WGS sequence"/>
</dbReference>
<accession>V4RM03</accession>
<dbReference type="InterPro" id="IPR036942">
    <property type="entry name" value="Beta-barrel_TonB_sf"/>
</dbReference>
<keyword evidence="5 9" id="KW-0798">TonB box</keyword>
<comment type="caution">
    <text evidence="13">The sequence shown here is derived from an EMBL/GenBank/DDBJ whole genome shotgun (WGS) entry which is preliminary data.</text>
</comment>
<feature type="domain" description="TonB-dependent receptor-like beta-barrel" evidence="11">
    <location>
        <begin position="364"/>
        <end position="822"/>
    </location>
</feature>
<dbReference type="PATRIC" id="fig|1121022.4.peg.1824"/>
<evidence type="ECO:0008006" key="15">
    <source>
        <dbReference type="Google" id="ProtNLM"/>
    </source>
</evidence>
<dbReference type="Gene3D" id="2.40.170.20">
    <property type="entry name" value="TonB-dependent receptor, beta-barrel domain"/>
    <property type="match status" value="1"/>
</dbReference>
<dbReference type="Gene3D" id="2.170.130.10">
    <property type="entry name" value="TonB-dependent receptor, plug domain"/>
    <property type="match status" value="1"/>
</dbReference>
<dbReference type="PROSITE" id="PS52016">
    <property type="entry name" value="TONB_DEPENDENT_REC_3"/>
    <property type="match status" value="1"/>
</dbReference>
<evidence type="ECO:0000256" key="3">
    <source>
        <dbReference type="ARBA" id="ARBA00022452"/>
    </source>
</evidence>
<comment type="similarity">
    <text evidence="8 9">Belongs to the TonB-dependent receptor family.</text>
</comment>
<gene>
    <name evidence="13" type="ORF">ABENE_09060</name>
</gene>
<evidence type="ECO:0000256" key="6">
    <source>
        <dbReference type="ARBA" id="ARBA00023136"/>
    </source>
</evidence>
<dbReference type="eggNOG" id="COG4771">
    <property type="taxonomic scope" value="Bacteria"/>
</dbReference>
<evidence type="ECO:0000256" key="9">
    <source>
        <dbReference type="RuleBase" id="RU003357"/>
    </source>
</evidence>
<dbReference type="SUPFAM" id="SSF56935">
    <property type="entry name" value="Porins"/>
    <property type="match status" value="1"/>
</dbReference>
<evidence type="ECO:0000256" key="5">
    <source>
        <dbReference type="ARBA" id="ARBA00023077"/>
    </source>
</evidence>
<sequence length="855" mass="93018">MTTMKHLLTGAAVAPLILIAGLSTTAAQAQDEVASAAASEPAVEVVVFGTRAAERQSMDQKHSSNVTREVITANDAGKLPDQNVGEVVSRAPGVAVADDQGEGRYVVIRGLDPSLAAVRINGQDAAAPETDTRSVKLDTVPTGLIGSVEVIKNQTAEYDANAIAGAVNIKTLSAFDRKKPFVSARYSAGYIELNDKTSYDTDVAAGTRFGANNEFGIVAALNASRRPQASQNLQGSDAWTNGKPDDWRLRDYYVIRNRQGAAINFDYKPNDDMHLYARTLFSHFTDMEQRQEFRVSLEGAFTPASGTTGTFTKAPKAASRNAKYRFEDEHISTVNLGGEFKLATGKLKVDVTSSTAIKDDDPRYNFAYATKKSTVSGTYDLTDTLFKVTPDAAGYDATKYTAKSAELEADHARETLNQASADYTLPTSAFGGDTTFKMGVKYSERHKRSAVDYRYYDVSGLVLSNYLSYDAGDLYATKFGPTVDFLKSLDDAEAKGLLKVNVGESTPDELGGDYDVREKVAAAYFQATIHSGNLTLIPGLRVEQTKAEYKAIQFDTDDIETEADLIAAGVFNSFGKKSYTDLFPSLVGRYDFDGNSLVRFAATTSIGRPNYVDLAPRVAINHDEDDLELEVGNPDLDPLTSVNLDAGYEHYFGKKGMISVAAFYKSIDNPIFVTEREADNETINGTLYDGAKITQSQNLKSAKVSGVEFNFIMQFDSLPAPFDGLGTSFNVTAQDSSTDGAPGRSDKVALIYTSDLTGTAELTYEKANWSARVAYTYRSAYLDTLGVSKATDVYTAANGKVDLKIGYAVTPNWQLYVEGKNLTEADWQRYVGNKRQLVENEAYGRTWRVGVSAKF</sequence>
<evidence type="ECO:0000256" key="1">
    <source>
        <dbReference type="ARBA" id="ARBA00004571"/>
    </source>
</evidence>
<keyword evidence="4 8" id="KW-0812">Transmembrane</keyword>
<protein>
    <recommendedName>
        <fullName evidence="15">TonB-denpendent receptor</fullName>
    </recommendedName>
</protein>
<evidence type="ECO:0000256" key="10">
    <source>
        <dbReference type="SAM" id="SignalP"/>
    </source>
</evidence>
<dbReference type="EMBL" id="AWGB01000014">
    <property type="protein sequence ID" value="ESQ92303.1"/>
    <property type="molecule type" value="Genomic_DNA"/>
</dbReference>
<dbReference type="AlphaFoldDB" id="V4RM03"/>
<keyword evidence="6 8" id="KW-0472">Membrane</keyword>
<dbReference type="InterPro" id="IPR012910">
    <property type="entry name" value="Plug_dom"/>
</dbReference>
<evidence type="ECO:0000313" key="13">
    <source>
        <dbReference type="EMBL" id="ESQ92303.1"/>
    </source>
</evidence>
<evidence type="ECO:0000259" key="12">
    <source>
        <dbReference type="Pfam" id="PF07715"/>
    </source>
</evidence>
<evidence type="ECO:0000313" key="14">
    <source>
        <dbReference type="Proteomes" id="UP000017837"/>
    </source>
</evidence>
<name>V4RM03_9CAUL</name>
<feature type="signal peptide" evidence="10">
    <location>
        <begin position="1"/>
        <end position="29"/>
    </location>
</feature>
<dbReference type="InterPro" id="IPR010104">
    <property type="entry name" value="TonB_rcpt_bac"/>
</dbReference>
<evidence type="ECO:0000259" key="11">
    <source>
        <dbReference type="Pfam" id="PF00593"/>
    </source>
</evidence>
<dbReference type="STRING" id="1121022.GCA_000376105_02408"/>
<feature type="domain" description="TonB-dependent receptor plug" evidence="12">
    <location>
        <begin position="63"/>
        <end position="166"/>
    </location>
</feature>
<dbReference type="CDD" id="cd01347">
    <property type="entry name" value="ligand_gated_channel"/>
    <property type="match status" value="1"/>
</dbReference>